<reference evidence="4 6" key="2">
    <citation type="submission" date="2023-09" db="EMBL/GenBank/DDBJ databases">
        <title>Complete-Gapless Cercospora beticola genome.</title>
        <authorList>
            <person name="Wyatt N.A."/>
            <person name="Spanner R.E."/>
            <person name="Bolton M.D."/>
        </authorList>
    </citation>
    <scope>NUCLEOTIDE SEQUENCE [LARGE SCALE GENOMIC DNA]</scope>
    <source>
        <strain evidence="4">Cb09-40</strain>
    </source>
</reference>
<dbReference type="AlphaFoldDB" id="A0A2G5IDN9"/>
<dbReference type="EMBL" id="CP134188">
    <property type="protein sequence ID" value="WPB03976.1"/>
    <property type="molecule type" value="Genomic_DNA"/>
</dbReference>
<organism evidence="3 5">
    <name type="scientific">Cercospora beticola</name>
    <name type="common">Sugarbeet leaf spot fungus</name>
    <dbReference type="NCBI Taxonomy" id="122368"/>
    <lineage>
        <taxon>Eukaryota</taxon>
        <taxon>Fungi</taxon>
        <taxon>Dikarya</taxon>
        <taxon>Ascomycota</taxon>
        <taxon>Pezizomycotina</taxon>
        <taxon>Dothideomycetes</taxon>
        <taxon>Dothideomycetidae</taxon>
        <taxon>Mycosphaerellales</taxon>
        <taxon>Mycosphaerellaceae</taxon>
        <taxon>Cercospora</taxon>
    </lineage>
</organism>
<dbReference type="Gene3D" id="1.20.1050.10">
    <property type="match status" value="1"/>
</dbReference>
<dbReference type="SUPFAM" id="SSF47616">
    <property type="entry name" value="GST C-terminal domain-like"/>
    <property type="match status" value="1"/>
</dbReference>
<evidence type="ECO:0000313" key="4">
    <source>
        <dbReference type="EMBL" id="WPB03976.1"/>
    </source>
</evidence>
<dbReference type="SUPFAM" id="SSF52833">
    <property type="entry name" value="Thioredoxin-like"/>
    <property type="match status" value="1"/>
</dbReference>
<dbReference type="InterPro" id="IPR004045">
    <property type="entry name" value="Glutathione_S-Trfase_N"/>
</dbReference>
<dbReference type="InterPro" id="IPR054416">
    <property type="entry name" value="GST_UstS-like_C"/>
</dbReference>
<dbReference type="OrthoDB" id="4951845at2759"/>
<dbReference type="Pfam" id="PF13409">
    <property type="entry name" value="GST_N_2"/>
    <property type="match status" value="1"/>
</dbReference>
<reference evidence="3 5" key="1">
    <citation type="submission" date="2015-10" db="EMBL/GenBank/DDBJ databases">
        <title>The cercosporin biosynthetic gene cluster was horizontally transferred to several fungal lineages and shown to be expanded in Cercospora beticola based on microsynteny with recipient genomes.</title>
        <authorList>
            <person name="De Jonge R."/>
            <person name="Ebert M.K."/>
            <person name="Suttle J.C."/>
            <person name="Jurick Ii W.M."/>
            <person name="Secor G.A."/>
            <person name="Thomma B.P."/>
            <person name="Van De Peer Y."/>
            <person name="Bolton M.D."/>
        </authorList>
    </citation>
    <scope>NUCLEOTIDE SEQUENCE [LARGE SCALE GENOMIC DNA]</scope>
    <source>
        <strain evidence="3 5">09-40</strain>
    </source>
</reference>
<evidence type="ECO:0000259" key="2">
    <source>
        <dbReference type="Pfam" id="PF22041"/>
    </source>
</evidence>
<dbReference type="Pfam" id="PF22041">
    <property type="entry name" value="GST_C_7"/>
    <property type="match status" value="1"/>
</dbReference>
<feature type="domain" description="GST N-terminal" evidence="1">
    <location>
        <begin position="20"/>
        <end position="93"/>
    </location>
</feature>
<dbReference type="InterPro" id="IPR036282">
    <property type="entry name" value="Glutathione-S-Trfase_C_sf"/>
</dbReference>
<feature type="domain" description="Glutathione S-transferase UstS-like C-terminal" evidence="2">
    <location>
        <begin position="113"/>
        <end position="221"/>
    </location>
</feature>
<evidence type="ECO:0000313" key="6">
    <source>
        <dbReference type="Proteomes" id="UP001302367"/>
    </source>
</evidence>
<dbReference type="Gene3D" id="3.40.30.10">
    <property type="entry name" value="Glutaredoxin"/>
    <property type="match status" value="1"/>
</dbReference>
<name>A0A2G5IDN9_CERBT</name>
<accession>A0A2G5IDN9</accession>
<keyword evidence="6" id="KW-1185">Reference proteome</keyword>
<sequence length="248" mass="28596">MSDSDFILYDLPSREPCRSWSGNALKARTVLNYKNILFRTEWIPYVRLQETLAATGVKPNPQPNWSNYSIPTVRFPDGTVVMDSEKIIPKIEELYPSPSLHLDRTDIIDAVKAASGKVFYPLMSWFFPKVQSRILVEEDIAWFEEDRGRRFGMSMADLEKSKSEEDCFEEAKPGLEMMEKLLTDFKKDDGPWIMGKEMCFGDLLLVGTVRMMEMLGKDEKEKFLSKVKGLRELYDAGKKYALTENSDE</sequence>
<dbReference type="Proteomes" id="UP001302367">
    <property type="component" value="Chromosome 5"/>
</dbReference>
<protein>
    <submittedName>
        <fullName evidence="3">Uncharacterized protein</fullName>
    </submittedName>
</protein>
<evidence type="ECO:0000313" key="3">
    <source>
        <dbReference type="EMBL" id="PIB02911.1"/>
    </source>
</evidence>
<gene>
    <name evidence="3" type="ORF">CB0940_11629</name>
    <name evidence="4" type="ORF">RHO25_008620</name>
</gene>
<dbReference type="Proteomes" id="UP000230605">
    <property type="component" value="Chromosome 10"/>
</dbReference>
<proteinExistence type="predicted"/>
<dbReference type="EMBL" id="LKMD01000099">
    <property type="protein sequence ID" value="PIB02911.1"/>
    <property type="molecule type" value="Genomic_DNA"/>
</dbReference>
<evidence type="ECO:0000313" key="5">
    <source>
        <dbReference type="Proteomes" id="UP000230605"/>
    </source>
</evidence>
<dbReference type="InterPro" id="IPR036249">
    <property type="entry name" value="Thioredoxin-like_sf"/>
</dbReference>
<evidence type="ECO:0000259" key="1">
    <source>
        <dbReference type="Pfam" id="PF13409"/>
    </source>
</evidence>